<reference evidence="1 2" key="1">
    <citation type="submission" date="2024-11" db="EMBL/GenBank/DDBJ databases">
        <title>A near-complete genome assembly of Cinchona calisaya.</title>
        <authorList>
            <person name="Lian D.C."/>
            <person name="Zhao X.W."/>
            <person name="Wei L."/>
        </authorList>
    </citation>
    <scope>NUCLEOTIDE SEQUENCE [LARGE SCALE GENOMIC DNA]</scope>
    <source>
        <tissue evidence="1">Nenye</tissue>
    </source>
</reference>
<proteinExistence type="predicted"/>
<keyword evidence="2" id="KW-1185">Reference proteome</keyword>
<dbReference type="Gene3D" id="1.25.10.10">
    <property type="entry name" value="Leucine-rich Repeat Variant"/>
    <property type="match status" value="1"/>
</dbReference>
<evidence type="ECO:0000313" key="2">
    <source>
        <dbReference type="Proteomes" id="UP001630127"/>
    </source>
</evidence>
<evidence type="ECO:0000313" key="1">
    <source>
        <dbReference type="EMBL" id="KAL3508396.1"/>
    </source>
</evidence>
<dbReference type="AlphaFoldDB" id="A0ABD2YNA7"/>
<organism evidence="1 2">
    <name type="scientific">Cinchona calisaya</name>
    <dbReference type="NCBI Taxonomy" id="153742"/>
    <lineage>
        <taxon>Eukaryota</taxon>
        <taxon>Viridiplantae</taxon>
        <taxon>Streptophyta</taxon>
        <taxon>Embryophyta</taxon>
        <taxon>Tracheophyta</taxon>
        <taxon>Spermatophyta</taxon>
        <taxon>Magnoliopsida</taxon>
        <taxon>eudicotyledons</taxon>
        <taxon>Gunneridae</taxon>
        <taxon>Pentapetalae</taxon>
        <taxon>asterids</taxon>
        <taxon>lamiids</taxon>
        <taxon>Gentianales</taxon>
        <taxon>Rubiaceae</taxon>
        <taxon>Cinchonoideae</taxon>
        <taxon>Cinchoneae</taxon>
        <taxon>Cinchona</taxon>
    </lineage>
</organism>
<sequence length="175" mass="18781">MDNLDKGTAELSKHREKTFHLYETVIAGDDKSLRIQATFKLGCMSKHGPETILACAITVVVEFLRALMELIQNGDISAKLVAANALGISSSHVDYIRPAAQAGAIPLFAEILEGCEPLGKEIAEDVFCVVAVAEENAVVIFQHLVRILRGSNTEVKAAAAAYAAEISSENTRGKK</sequence>
<dbReference type="InterPro" id="IPR016024">
    <property type="entry name" value="ARM-type_fold"/>
</dbReference>
<dbReference type="Proteomes" id="UP001630127">
    <property type="component" value="Unassembled WGS sequence"/>
</dbReference>
<comment type="caution">
    <text evidence="1">The sequence shown here is derived from an EMBL/GenBank/DDBJ whole genome shotgun (WGS) entry which is preliminary data.</text>
</comment>
<name>A0ABD2YNA7_9GENT</name>
<dbReference type="EMBL" id="JBJUIK010000012">
    <property type="protein sequence ID" value="KAL3508396.1"/>
    <property type="molecule type" value="Genomic_DNA"/>
</dbReference>
<dbReference type="PANTHER" id="PTHR46241:SF1">
    <property type="entry name" value="OUTER DYNEIN ARM-DOCKING COMPLEX SUBUNIT 2"/>
    <property type="match status" value="1"/>
</dbReference>
<dbReference type="PANTHER" id="PTHR46241">
    <property type="entry name" value="ARMADILLO REPEAT-CONTAINING PROTEIN 4 ARMC4"/>
    <property type="match status" value="1"/>
</dbReference>
<dbReference type="InterPro" id="IPR011989">
    <property type="entry name" value="ARM-like"/>
</dbReference>
<accession>A0ABD2YNA7</accession>
<dbReference type="SUPFAM" id="SSF48371">
    <property type="entry name" value="ARM repeat"/>
    <property type="match status" value="1"/>
</dbReference>
<protein>
    <submittedName>
        <fullName evidence="1">Uncharacterized protein</fullName>
    </submittedName>
</protein>
<gene>
    <name evidence="1" type="ORF">ACH5RR_027797</name>
</gene>